<feature type="signal peptide" evidence="16">
    <location>
        <begin position="1"/>
        <end position="26"/>
    </location>
</feature>
<dbReference type="AlphaFoldDB" id="A0A226HX67"/>
<keyword evidence="7 16" id="KW-0732">Signal</keyword>
<dbReference type="Gene3D" id="2.40.170.20">
    <property type="entry name" value="TonB-dependent receptor, beta-barrel domain"/>
    <property type="match status" value="1"/>
</dbReference>
<evidence type="ECO:0000256" key="4">
    <source>
        <dbReference type="ARBA" id="ARBA00022452"/>
    </source>
</evidence>
<dbReference type="Proteomes" id="UP000198336">
    <property type="component" value="Unassembled WGS sequence"/>
</dbReference>
<dbReference type="Pfam" id="PF07715">
    <property type="entry name" value="Plug"/>
    <property type="match status" value="1"/>
</dbReference>
<keyword evidence="4 14" id="KW-1134">Transmembrane beta strand</keyword>
<organism evidence="19 20">
    <name type="scientific">Flavobacterium oncorhynchi</name>
    <dbReference type="NCBI Taxonomy" id="728056"/>
    <lineage>
        <taxon>Bacteria</taxon>
        <taxon>Pseudomonadati</taxon>
        <taxon>Bacteroidota</taxon>
        <taxon>Flavobacteriia</taxon>
        <taxon>Flavobacteriales</taxon>
        <taxon>Flavobacteriaceae</taxon>
        <taxon>Flavobacterium</taxon>
    </lineage>
</organism>
<gene>
    <name evidence="19" type="ORF">B0A75_13630</name>
</gene>
<comment type="subcellular location">
    <subcellularLocation>
        <location evidence="1 14">Cell outer membrane</location>
        <topology evidence="1 14">Multi-pass membrane protein</topology>
    </subcellularLocation>
</comment>
<dbReference type="InterPro" id="IPR010105">
    <property type="entry name" value="TonB_sidphr_rcpt"/>
</dbReference>
<evidence type="ECO:0000256" key="16">
    <source>
        <dbReference type="SAM" id="SignalP"/>
    </source>
</evidence>
<keyword evidence="8" id="KW-0408">Iron</keyword>
<feature type="chain" id="PRO_5012601426" description="TonB-dependent siderophore receptor" evidence="16">
    <location>
        <begin position="27"/>
        <end position="783"/>
    </location>
</feature>
<evidence type="ECO:0000259" key="17">
    <source>
        <dbReference type="Pfam" id="PF00593"/>
    </source>
</evidence>
<dbReference type="NCBIfam" id="TIGR01783">
    <property type="entry name" value="TonB-siderophor"/>
    <property type="match status" value="1"/>
</dbReference>
<keyword evidence="12" id="KW-0675">Receptor</keyword>
<evidence type="ECO:0000256" key="1">
    <source>
        <dbReference type="ARBA" id="ARBA00004571"/>
    </source>
</evidence>
<feature type="domain" description="TonB-dependent receptor-like beta-barrel" evidence="17">
    <location>
        <begin position="350"/>
        <end position="757"/>
    </location>
</feature>
<evidence type="ECO:0000256" key="6">
    <source>
        <dbReference type="ARBA" id="ARBA00022692"/>
    </source>
</evidence>
<dbReference type="InterPro" id="IPR012910">
    <property type="entry name" value="Plug_dom"/>
</dbReference>
<evidence type="ECO:0000256" key="9">
    <source>
        <dbReference type="ARBA" id="ARBA00023065"/>
    </source>
</evidence>
<sequence>MNINNLRITKFAFSVCLFFSVLIAQAQQNNGKIKGTITTSDGDPASFVNVILKNTRFGTITNEDGTFEFNKVKQGTYTIQVSLTGYETLQDEVSVTENNTTALSLQLKVSNKELQEVIVTNNRKKLSSKESVYVARMPLKNLENPQVYSVINSKIIEQQVLTNFDDALRSAAGVVSGGSEPGVRSGSYLRGFDEQAFFRDGKMLGNWTENDMANIENIEVIKGPSGTLFGGHGRANYGGVINRITKKPYETFGGNINYITGSYGYNRLTADINTPLSDDGAFLGRVNAAYRKEKSFQDYGWAESYFVAPAFTYNASEKLKIVLEADIYKIQGTQRPFLSAGGITNVNELNPIHDLSFTTNEIIYEKASSIFSVDAIYKLNDQWTSTTSYGHSYSLYNPNYISAGVTGQTVQRSVGTARYDIDFTTIQQYVNGDFKIGKMRNRLLVGVDYLRDDELYVGGSSAYDAFQYTAIAPYLSKQDFDKAIEASTFWTGGYVNDRYSAYFSNVLDILPQLHLMTSLRYEYSKEVSPSATVPNAKNPDASYNQGAWTPKFGLVYKILPDQLSVFGNYLGGNKNINSFLKDDGNGNGVMQKADPEKATQWELGIKSSLFQNRLTLMASYFDIKVDNKLRMDPNNQLFSLQDGTQANKGFELELFASPIAGLDIMLGYANLDATFLNGTDAGKHVAYTPKNTINYWISYTAKQGKTKGLGIGFGGNYRDNSFLSSSNDVTISSVHLLNASVFYEKARYRFAIKADNLTDEVYWGDYFNPQSPRTIKASLAIKF</sequence>
<evidence type="ECO:0000256" key="5">
    <source>
        <dbReference type="ARBA" id="ARBA00022496"/>
    </source>
</evidence>
<evidence type="ECO:0008006" key="21">
    <source>
        <dbReference type="Google" id="ProtNLM"/>
    </source>
</evidence>
<dbReference type="InterPro" id="IPR000531">
    <property type="entry name" value="Beta-barrel_TonB"/>
</dbReference>
<comment type="caution">
    <text evidence="19">The sequence shown here is derived from an EMBL/GenBank/DDBJ whole genome shotgun (WGS) entry which is preliminary data.</text>
</comment>
<evidence type="ECO:0000256" key="11">
    <source>
        <dbReference type="ARBA" id="ARBA00023136"/>
    </source>
</evidence>
<keyword evidence="13 14" id="KW-0998">Cell outer membrane</keyword>
<dbReference type="SUPFAM" id="SSF49452">
    <property type="entry name" value="Starch-binding domain-like"/>
    <property type="match status" value="1"/>
</dbReference>
<dbReference type="GO" id="GO:0030246">
    <property type="term" value="F:carbohydrate binding"/>
    <property type="evidence" value="ECO:0007669"/>
    <property type="project" value="InterPro"/>
</dbReference>
<evidence type="ECO:0000256" key="10">
    <source>
        <dbReference type="ARBA" id="ARBA00023077"/>
    </source>
</evidence>
<evidence type="ECO:0000256" key="15">
    <source>
        <dbReference type="RuleBase" id="RU003357"/>
    </source>
</evidence>
<keyword evidence="3 14" id="KW-0813">Transport</keyword>
<dbReference type="GO" id="GO:0038023">
    <property type="term" value="F:signaling receptor activity"/>
    <property type="evidence" value="ECO:0007669"/>
    <property type="project" value="InterPro"/>
</dbReference>
<dbReference type="CDD" id="cd01347">
    <property type="entry name" value="ligand_gated_channel"/>
    <property type="match status" value="1"/>
</dbReference>
<dbReference type="PANTHER" id="PTHR32552">
    <property type="entry name" value="FERRICHROME IRON RECEPTOR-RELATED"/>
    <property type="match status" value="1"/>
</dbReference>
<evidence type="ECO:0000256" key="3">
    <source>
        <dbReference type="ARBA" id="ARBA00022448"/>
    </source>
</evidence>
<dbReference type="PANTHER" id="PTHR32552:SF68">
    <property type="entry name" value="FERRICHROME OUTER MEMBRANE TRANSPORTER_PHAGE RECEPTOR"/>
    <property type="match status" value="1"/>
</dbReference>
<dbReference type="PROSITE" id="PS01156">
    <property type="entry name" value="TONB_DEPENDENT_REC_2"/>
    <property type="match status" value="1"/>
</dbReference>
<dbReference type="PROSITE" id="PS52016">
    <property type="entry name" value="TONB_DEPENDENT_REC_3"/>
    <property type="match status" value="1"/>
</dbReference>
<reference evidence="19 20" key="1">
    <citation type="submission" date="2016-11" db="EMBL/GenBank/DDBJ databases">
        <title>Whole genomes of Flavobacteriaceae.</title>
        <authorList>
            <person name="Stine C."/>
            <person name="Li C."/>
            <person name="Tadesse D."/>
        </authorList>
    </citation>
    <scope>NUCLEOTIDE SEQUENCE [LARGE SCALE GENOMIC DNA]</scope>
    <source>
        <strain evidence="19 20">CCUG 59446</strain>
    </source>
</reference>
<protein>
    <recommendedName>
        <fullName evidence="21">TonB-dependent siderophore receptor</fullName>
    </recommendedName>
</protein>
<feature type="domain" description="TonB-dependent receptor plug" evidence="18">
    <location>
        <begin position="142"/>
        <end position="232"/>
    </location>
</feature>
<dbReference type="GO" id="GO:0015891">
    <property type="term" value="P:siderophore transport"/>
    <property type="evidence" value="ECO:0007669"/>
    <property type="project" value="InterPro"/>
</dbReference>
<evidence type="ECO:0000256" key="8">
    <source>
        <dbReference type="ARBA" id="ARBA00023004"/>
    </source>
</evidence>
<dbReference type="Pfam" id="PF00593">
    <property type="entry name" value="TonB_dep_Rec_b-barrel"/>
    <property type="match status" value="1"/>
</dbReference>
<keyword evidence="20" id="KW-1185">Reference proteome</keyword>
<dbReference type="Pfam" id="PF13715">
    <property type="entry name" value="CarbopepD_reg_2"/>
    <property type="match status" value="1"/>
</dbReference>
<dbReference type="GO" id="GO:0009279">
    <property type="term" value="C:cell outer membrane"/>
    <property type="evidence" value="ECO:0007669"/>
    <property type="project" value="UniProtKB-SubCell"/>
</dbReference>
<comment type="similarity">
    <text evidence="2 14 15">Belongs to the TonB-dependent receptor family.</text>
</comment>
<dbReference type="GO" id="GO:0015344">
    <property type="term" value="F:siderophore uptake transmembrane transporter activity"/>
    <property type="evidence" value="ECO:0007669"/>
    <property type="project" value="TreeGrafter"/>
</dbReference>
<dbReference type="Gene3D" id="2.60.40.1120">
    <property type="entry name" value="Carboxypeptidase-like, regulatory domain"/>
    <property type="match status" value="1"/>
</dbReference>
<dbReference type="Gene3D" id="2.170.130.10">
    <property type="entry name" value="TonB-dependent receptor, plug domain"/>
    <property type="match status" value="1"/>
</dbReference>
<dbReference type="InterPro" id="IPR037066">
    <property type="entry name" value="Plug_dom_sf"/>
</dbReference>
<name>A0A226HX67_9FLAO</name>
<keyword evidence="9" id="KW-0406">Ion transport</keyword>
<dbReference type="EMBL" id="MUHA01000021">
    <property type="protein sequence ID" value="OXA98702.1"/>
    <property type="molecule type" value="Genomic_DNA"/>
</dbReference>
<evidence type="ECO:0000256" key="2">
    <source>
        <dbReference type="ARBA" id="ARBA00009810"/>
    </source>
</evidence>
<evidence type="ECO:0000256" key="14">
    <source>
        <dbReference type="PROSITE-ProRule" id="PRU01360"/>
    </source>
</evidence>
<dbReference type="InterPro" id="IPR036942">
    <property type="entry name" value="Beta-barrel_TonB_sf"/>
</dbReference>
<dbReference type="InterPro" id="IPR013784">
    <property type="entry name" value="Carb-bd-like_fold"/>
</dbReference>
<dbReference type="InterPro" id="IPR010917">
    <property type="entry name" value="TonB_rcpt_CS"/>
</dbReference>
<accession>A0A226HX67</accession>
<dbReference type="SUPFAM" id="SSF56935">
    <property type="entry name" value="Porins"/>
    <property type="match status" value="1"/>
</dbReference>
<keyword evidence="6 14" id="KW-0812">Transmembrane</keyword>
<evidence type="ECO:0000256" key="12">
    <source>
        <dbReference type="ARBA" id="ARBA00023170"/>
    </source>
</evidence>
<evidence type="ECO:0000256" key="13">
    <source>
        <dbReference type="ARBA" id="ARBA00023237"/>
    </source>
</evidence>
<evidence type="ECO:0000313" key="19">
    <source>
        <dbReference type="EMBL" id="OXA98702.1"/>
    </source>
</evidence>
<proteinExistence type="inferred from homology"/>
<dbReference type="InterPro" id="IPR039426">
    <property type="entry name" value="TonB-dep_rcpt-like"/>
</dbReference>
<evidence type="ECO:0000313" key="20">
    <source>
        <dbReference type="Proteomes" id="UP000198336"/>
    </source>
</evidence>
<evidence type="ECO:0000259" key="18">
    <source>
        <dbReference type="Pfam" id="PF07715"/>
    </source>
</evidence>
<keyword evidence="10 15" id="KW-0798">TonB box</keyword>
<evidence type="ECO:0000256" key="7">
    <source>
        <dbReference type="ARBA" id="ARBA00022729"/>
    </source>
</evidence>
<keyword evidence="11 14" id="KW-0472">Membrane</keyword>
<dbReference type="RefSeq" id="WP_089054833.1">
    <property type="nucleotide sequence ID" value="NZ_MUHA01000021.1"/>
</dbReference>
<keyword evidence="5" id="KW-0410">Iron transport</keyword>